<organism evidence="2 3">
    <name type="scientific">Myodes glareolus</name>
    <name type="common">Bank vole</name>
    <name type="synonym">Clethrionomys glareolus</name>
    <dbReference type="NCBI Taxonomy" id="447135"/>
    <lineage>
        <taxon>Eukaryota</taxon>
        <taxon>Metazoa</taxon>
        <taxon>Chordata</taxon>
        <taxon>Craniata</taxon>
        <taxon>Vertebrata</taxon>
        <taxon>Euteleostomi</taxon>
        <taxon>Mammalia</taxon>
        <taxon>Eutheria</taxon>
        <taxon>Euarchontoglires</taxon>
        <taxon>Glires</taxon>
        <taxon>Rodentia</taxon>
        <taxon>Myomorpha</taxon>
        <taxon>Muroidea</taxon>
        <taxon>Cricetidae</taxon>
        <taxon>Arvicolinae</taxon>
        <taxon>Myodes</taxon>
    </lineage>
</organism>
<reference evidence="2 3" key="1">
    <citation type="journal article" date="2023" name="bioRxiv">
        <title>Conserved and derived expression patterns and positive selection on dental genes reveal complex evolutionary context of ever-growing rodent molars.</title>
        <authorList>
            <person name="Calamari Z.T."/>
            <person name="Song A."/>
            <person name="Cohen E."/>
            <person name="Akter M."/>
            <person name="Roy R.D."/>
            <person name="Hallikas O."/>
            <person name="Christensen M.M."/>
            <person name="Li P."/>
            <person name="Marangoni P."/>
            <person name="Jernvall J."/>
            <person name="Klein O.D."/>
        </authorList>
    </citation>
    <scope>NUCLEOTIDE SEQUENCE [LARGE SCALE GENOMIC DNA]</scope>
    <source>
        <strain evidence="2">V071</strain>
    </source>
</reference>
<evidence type="ECO:0000313" key="2">
    <source>
        <dbReference type="EMBL" id="KAK7823861.1"/>
    </source>
</evidence>
<feature type="compositionally biased region" description="Basic and acidic residues" evidence="1">
    <location>
        <begin position="71"/>
        <end position="101"/>
    </location>
</feature>
<feature type="compositionally biased region" description="Basic and acidic residues" evidence="1">
    <location>
        <begin position="15"/>
        <end position="39"/>
    </location>
</feature>
<comment type="caution">
    <text evidence="2">The sequence shown here is derived from an EMBL/GenBank/DDBJ whole genome shotgun (WGS) entry which is preliminary data.</text>
</comment>
<keyword evidence="3" id="KW-1185">Reference proteome</keyword>
<dbReference type="AlphaFoldDB" id="A0AAW0JBZ0"/>
<feature type="region of interest" description="Disordered" evidence="1">
    <location>
        <begin position="1"/>
        <end position="39"/>
    </location>
</feature>
<name>A0AAW0JBZ0_MYOGA</name>
<proteinExistence type="predicted"/>
<gene>
    <name evidence="2" type="ORF">U0070_020532</name>
</gene>
<accession>A0AAW0JBZ0</accession>
<dbReference type="EMBL" id="JBBHLL010000049">
    <property type="protein sequence ID" value="KAK7823861.1"/>
    <property type="molecule type" value="Genomic_DNA"/>
</dbReference>
<evidence type="ECO:0000256" key="1">
    <source>
        <dbReference type="SAM" id="MobiDB-lite"/>
    </source>
</evidence>
<protein>
    <submittedName>
        <fullName evidence="2">Uncharacterized protein</fullName>
    </submittedName>
</protein>
<dbReference type="Proteomes" id="UP001488838">
    <property type="component" value="Unassembled WGS sequence"/>
</dbReference>
<sequence>MQRYCGFLTLQDSNSETRAEPTELNKGRGEEGGLGGEKRQLAESVGIGGLAEMEGGCSGHYPSLSAIMLPKNDKKKKDAGKSAKNKEPVNKTGGKAKEKWSKGKNFPSHIVLNVRPSRSLSQGLLL</sequence>
<feature type="region of interest" description="Disordered" evidence="1">
    <location>
        <begin position="69"/>
        <end position="102"/>
    </location>
</feature>
<evidence type="ECO:0000313" key="3">
    <source>
        <dbReference type="Proteomes" id="UP001488838"/>
    </source>
</evidence>